<accession>A0ABV0IDX3</accession>
<comment type="caution">
    <text evidence="1">The sequence shown here is derived from an EMBL/GenBank/DDBJ whole genome shotgun (WGS) entry which is preliminary data.</text>
</comment>
<protein>
    <submittedName>
        <fullName evidence="1">Uncharacterized protein</fullName>
    </submittedName>
</protein>
<organism evidence="1 2">
    <name type="scientific">Citricoccus nitrophenolicus</name>
    <dbReference type="NCBI Taxonomy" id="863575"/>
    <lineage>
        <taxon>Bacteria</taxon>
        <taxon>Bacillati</taxon>
        <taxon>Actinomycetota</taxon>
        <taxon>Actinomycetes</taxon>
        <taxon>Micrococcales</taxon>
        <taxon>Micrococcaceae</taxon>
        <taxon>Citricoccus</taxon>
    </lineage>
</organism>
<evidence type="ECO:0000313" key="2">
    <source>
        <dbReference type="Proteomes" id="UP001484097"/>
    </source>
</evidence>
<evidence type="ECO:0000313" key="1">
    <source>
        <dbReference type="EMBL" id="MEO9246363.1"/>
    </source>
</evidence>
<name>A0ABV0IDX3_9MICC</name>
<sequence length="294" mass="32915">MAHSLSRQDPIVFIGLTALLLQGLPAADVPADLEVQAGSAGRAGLVRPPKLYRDGTERMQVYLRHLESAGQEFTGSLPVLPGLRRRWTRRPAPYEAEQVIVRLSEGTDVGTVLTAPLHHALSDVLIREPLLVSSTPADAVKRRHGAWANTFPDLVEPLITTQADRRRLDAAWSFADGRAESPGESLSRAAVHELGFIVPEPQKDLYDGDRWIARVDHWWDQIGLAGEFDGKTKYSSALRKPGDSWQDVLVREKEREDAIRRTGAGVLRWMWSDVRNLQRFEHLLVRHGVPRRTG</sequence>
<proteinExistence type="predicted"/>
<dbReference type="EMBL" id="JBDXMX010000001">
    <property type="protein sequence ID" value="MEO9246363.1"/>
    <property type="molecule type" value="Genomic_DNA"/>
</dbReference>
<dbReference type="Proteomes" id="UP001484097">
    <property type="component" value="Unassembled WGS sequence"/>
</dbReference>
<reference evidence="1 2" key="1">
    <citation type="submission" date="2024-05" db="EMBL/GenBank/DDBJ databases">
        <authorList>
            <person name="Yi C."/>
        </authorList>
    </citation>
    <scope>NUCLEOTIDE SEQUENCE [LARGE SCALE GENOMIC DNA]</scope>
    <source>
        <strain evidence="1 2">XS13</strain>
    </source>
</reference>
<gene>
    <name evidence="1" type="ORF">ABDK96_01540</name>
</gene>
<keyword evidence="2" id="KW-1185">Reference proteome</keyword>